<gene>
    <name evidence="1" type="ORF">K443DRAFT_133873</name>
</gene>
<reference evidence="2" key="2">
    <citation type="submission" date="2015-01" db="EMBL/GenBank/DDBJ databases">
        <title>Evolutionary Origins and Diversification of the Mycorrhizal Mutualists.</title>
        <authorList>
            <consortium name="DOE Joint Genome Institute"/>
            <consortium name="Mycorrhizal Genomics Consortium"/>
            <person name="Kohler A."/>
            <person name="Kuo A."/>
            <person name="Nagy L.G."/>
            <person name="Floudas D."/>
            <person name="Copeland A."/>
            <person name="Barry K.W."/>
            <person name="Cichocki N."/>
            <person name="Veneault-Fourrey C."/>
            <person name="LaButti K."/>
            <person name="Lindquist E.A."/>
            <person name="Lipzen A."/>
            <person name="Lundell T."/>
            <person name="Morin E."/>
            <person name="Murat C."/>
            <person name="Riley R."/>
            <person name="Ohm R."/>
            <person name="Sun H."/>
            <person name="Tunlid A."/>
            <person name="Henrissat B."/>
            <person name="Grigoriev I.V."/>
            <person name="Hibbett D.S."/>
            <person name="Martin F."/>
        </authorList>
    </citation>
    <scope>NUCLEOTIDE SEQUENCE [LARGE SCALE GENOMIC DNA]</scope>
    <source>
        <strain evidence="2">LaAM-08-1</strain>
    </source>
</reference>
<keyword evidence="2" id="KW-1185">Reference proteome</keyword>
<evidence type="ECO:0000313" key="2">
    <source>
        <dbReference type="Proteomes" id="UP000054477"/>
    </source>
</evidence>
<proteinExistence type="predicted"/>
<evidence type="ECO:0008006" key="3">
    <source>
        <dbReference type="Google" id="ProtNLM"/>
    </source>
</evidence>
<dbReference type="HOGENOM" id="CLU_659000_0_0_1"/>
<protein>
    <recommendedName>
        <fullName evidence="3">F-box domain-containing protein</fullName>
    </recommendedName>
</protein>
<dbReference type="EMBL" id="KN838695">
    <property type="protein sequence ID" value="KIJ97358.1"/>
    <property type="molecule type" value="Genomic_DNA"/>
</dbReference>
<dbReference type="Proteomes" id="UP000054477">
    <property type="component" value="Unassembled WGS sequence"/>
</dbReference>
<accession>A0A0C9X7L6</accession>
<sequence>MQDFPYDVWQVIASHIPERRLRALYGVNRPLFLASMDVRDPLVAKRVHLLALGPSLAEEVFEGWANTEKRLLRMRNARGYFKQGISSGDLIPEMINIVRGLNGITELTIYSLELHTLFPLIRASLDSSRTSLLKLKITLTYVFVLSLLPLELTLPSLHILIYILDSSPLRVLKHLAAFITTHANTLQSVALVLPMPLDLFDPLLEALSRIAHLRDLRLALPFQSIPAPKLRSLVESIGSGLQNLRLRTRYAPAEENNALSWIPFGTLTKLDLRYDMPVTYKDYDYETLLRFLNSQNTIKCLRLEVPLLDSHLLTQLASNFESLQWLYLTFWRVELHTEEKDREKVRANPIAYFRADLDEKELGKWTLRHLRMASPCFSRKFVKMYANSVAECLPKLESWTSFGRQQLS</sequence>
<reference evidence="1 2" key="1">
    <citation type="submission" date="2014-04" db="EMBL/GenBank/DDBJ databases">
        <authorList>
            <consortium name="DOE Joint Genome Institute"/>
            <person name="Kuo A."/>
            <person name="Kohler A."/>
            <person name="Nagy L.G."/>
            <person name="Floudas D."/>
            <person name="Copeland A."/>
            <person name="Barry K.W."/>
            <person name="Cichocki N."/>
            <person name="Veneault-Fourrey C."/>
            <person name="LaButti K."/>
            <person name="Lindquist E.A."/>
            <person name="Lipzen A."/>
            <person name="Lundell T."/>
            <person name="Morin E."/>
            <person name="Murat C."/>
            <person name="Sun H."/>
            <person name="Tunlid A."/>
            <person name="Henrissat B."/>
            <person name="Grigoriev I.V."/>
            <person name="Hibbett D.S."/>
            <person name="Martin F."/>
            <person name="Nordberg H.P."/>
            <person name="Cantor M.N."/>
            <person name="Hua S.X."/>
        </authorList>
    </citation>
    <scope>NUCLEOTIDE SEQUENCE [LARGE SCALE GENOMIC DNA]</scope>
    <source>
        <strain evidence="1 2">LaAM-08-1</strain>
    </source>
</reference>
<dbReference type="OrthoDB" id="3071584at2759"/>
<name>A0A0C9X7L6_9AGAR</name>
<evidence type="ECO:0000313" key="1">
    <source>
        <dbReference type="EMBL" id="KIJ97358.1"/>
    </source>
</evidence>
<organism evidence="1 2">
    <name type="scientific">Laccaria amethystina LaAM-08-1</name>
    <dbReference type="NCBI Taxonomy" id="1095629"/>
    <lineage>
        <taxon>Eukaryota</taxon>
        <taxon>Fungi</taxon>
        <taxon>Dikarya</taxon>
        <taxon>Basidiomycota</taxon>
        <taxon>Agaricomycotina</taxon>
        <taxon>Agaricomycetes</taxon>
        <taxon>Agaricomycetidae</taxon>
        <taxon>Agaricales</taxon>
        <taxon>Agaricineae</taxon>
        <taxon>Hydnangiaceae</taxon>
        <taxon>Laccaria</taxon>
    </lineage>
</organism>
<dbReference type="AlphaFoldDB" id="A0A0C9X7L6"/>